<keyword evidence="4" id="KW-0677">Repeat</keyword>
<evidence type="ECO:0000256" key="8">
    <source>
        <dbReference type="PROSITE-ProRule" id="PRU00221"/>
    </source>
</evidence>
<comment type="similarity">
    <text evidence="7">Belongs to the WD repeat SMU1 family.</text>
</comment>
<organism evidence="10 11">
    <name type="scientific">Circinella minor</name>
    <dbReference type="NCBI Taxonomy" id="1195481"/>
    <lineage>
        <taxon>Eukaryota</taxon>
        <taxon>Fungi</taxon>
        <taxon>Fungi incertae sedis</taxon>
        <taxon>Mucoromycota</taxon>
        <taxon>Mucoromycotina</taxon>
        <taxon>Mucoromycetes</taxon>
        <taxon>Mucorales</taxon>
        <taxon>Lichtheimiaceae</taxon>
        <taxon>Circinella</taxon>
    </lineage>
</organism>
<dbReference type="GO" id="GO:0005634">
    <property type="term" value="C:nucleus"/>
    <property type="evidence" value="ECO:0007669"/>
    <property type="project" value="UniProtKB-SubCell"/>
</dbReference>
<feature type="repeat" description="WD" evidence="8">
    <location>
        <begin position="347"/>
        <end position="377"/>
    </location>
</feature>
<evidence type="ECO:0000256" key="3">
    <source>
        <dbReference type="ARBA" id="ARBA00022664"/>
    </source>
</evidence>
<dbReference type="InterPro" id="IPR054532">
    <property type="entry name" value="TPL_SMU1_LisH-like"/>
</dbReference>
<dbReference type="PROSITE" id="PS50294">
    <property type="entry name" value="WD_REPEATS_REGION"/>
    <property type="match status" value="3"/>
</dbReference>
<evidence type="ECO:0000256" key="2">
    <source>
        <dbReference type="ARBA" id="ARBA00022574"/>
    </source>
</evidence>
<evidence type="ECO:0000313" key="11">
    <source>
        <dbReference type="Proteomes" id="UP000646827"/>
    </source>
</evidence>
<keyword evidence="5" id="KW-0508">mRNA splicing</keyword>
<gene>
    <name evidence="10" type="ORF">INT45_008904</name>
</gene>
<keyword evidence="11" id="KW-1185">Reference proteome</keyword>
<dbReference type="PROSITE" id="PS50896">
    <property type="entry name" value="LISH"/>
    <property type="match status" value="1"/>
</dbReference>
<dbReference type="Gene3D" id="2.130.10.10">
    <property type="entry name" value="YVTN repeat-like/Quinoprotein amine dehydrogenase"/>
    <property type="match status" value="1"/>
</dbReference>
<comment type="caution">
    <text evidence="10">The sequence shown here is derived from an EMBL/GenBank/DDBJ whole genome shotgun (WGS) entry which is preliminary data.</text>
</comment>
<evidence type="ECO:0000256" key="5">
    <source>
        <dbReference type="ARBA" id="ARBA00023187"/>
    </source>
</evidence>
<dbReference type="PROSITE" id="PS50082">
    <property type="entry name" value="WD_REPEATS_2"/>
    <property type="match status" value="4"/>
</dbReference>
<dbReference type="InterPro" id="IPR001680">
    <property type="entry name" value="WD40_rpt"/>
</dbReference>
<keyword evidence="2 8" id="KW-0853">WD repeat</keyword>
<accession>A0A8H7RYM9</accession>
<feature type="domain" description="CTLH" evidence="9">
    <location>
        <begin position="41"/>
        <end position="93"/>
    </location>
</feature>
<dbReference type="Pfam" id="PF00400">
    <property type="entry name" value="WD40"/>
    <property type="match status" value="4"/>
</dbReference>
<dbReference type="InterPro" id="IPR045184">
    <property type="entry name" value="SMU1"/>
</dbReference>
<dbReference type="InterPro" id="IPR006595">
    <property type="entry name" value="CTLH_C"/>
</dbReference>
<dbReference type="InterPro" id="IPR036322">
    <property type="entry name" value="WD40_repeat_dom_sf"/>
</dbReference>
<dbReference type="CDD" id="cd00200">
    <property type="entry name" value="WD40"/>
    <property type="match status" value="1"/>
</dbReference>
<dbReference type="SMART" id="SM00320">
    <property type="entry name" value="WD40"/>
    <property type="match status" value="5"/>
</dbReference>
<dbReference type="PROSITE" id="PS50897">
    <property type="entry name" value="CTLH"/>
    <property type="match status" value="1"/>
</dbReference>
<feature type="repeat" description="WD" evidence="8">
    <location>
        <begin position="212"/>
        <end position="253"/>
    </location>
</feature>
<dbReference type="OrthoDB" id="538223at2759"/>
<evidence type="ECO:0000256" key="4">
    <source>
        <dbReference type="ARBA" id="ARBA00022737"/>
    </source>
</evidence>
<evidence type="ECO:0000259" key="9">
    <source>
        <dbReference type="PROSITE" id="PS50897"/>
    </source>
</evidence>
<comment type="subcellular location">
    <subcellularLocation>
        <location evidence="1">Nucleus</location>
    </subcellularLocation>
</comment>
<feature type="repeat" description="WD" evidence="8">
    <location>
        <begin position="262"/>
        <end position="303"/>
    </location>
</feature>
<dbReference type="PANTHER" id="PTHR22848">
    <property type="entry name" value="WD40 REPEAT PROTEIN"/>
    <property type="match status" value="1"/>
</dbReference>
<dbReference type="GO" id="GO:0000398">
    <property type="term" value="P:mRNA splicing, via spliceosome"/>
    <property type="evidence" value="ECO:0007669"/>
    <property type="project" value="InterPro"/>
</dbReference>
<dbReference type="InterPro" id="IPR015943">
    <property type="entry name" value="WD40/YVTN_repeat-like_dom_sf"/>
</dbReference>
<evidence type="ECO:0000313" key="10">
    <source>
        <dbReference type="EMBL" id="KAG2219060.1"/>
    </source>
</evidence>
<proteinExistence type="inferred from homology"/>
<feature type="repeat" description="WD" evidence="8">
    <location>
        <begin position="305"/>
        <end position="346"/>
    </location>
</feature>
<dbReference type="SMART" id="SM00667">
    <property type="entry name" value="LisH"/>
    <property type="match status" value="1"/>
</dbReference>
<dbReference type="AlphaFoldDB" id="A0A8H7RYM9"/>
<dbReference type="Pfam" id="PF17814">
    <property type="entry name" value="LisH_TPL"/>
    <property type="match status" value="1"/>
</dbReference>
<dbReference type="InterPro" id="IPR006594">
    <property type="entry name" value="LisH"/>
</dbReference>
<keyword evidence="3" id="KW-0507">mRNA processing</keyword>
<dbReference type="Proteomes" id="UP000646827">
    <property type="component" value="Unassembled WGS sequence"/>
</dbReference>
<dbReference type="SUPFAM" id="SSF50978">
    <property type="entry name" value="WD40 repeat-like"/>
    <property type="match status" value="1"/>
</dbReference>
<evidence type="ECO:0000256" key="1">
    <source>
        <dbReference type="ARBA" id="ARBA00004123"/>
    </source>
</evidence>
<evidence type="ECO:0000256" key="6">
    <source>
        <dbReference type="ARBA" id="ARBA00023242"/>
    </source>
</evidence>
<sequence>MSDNAIESDDVIRLILQFLRENNLERTLGALQKESSVTFNTVDNKDNLLQDINHGRWDAVLRQVQNMKIPPMKLYDLYEQIIIEMVEMNEQNTAKVLLRRSQPIESLRENQVDRYAKLEELVARPKFDAKLAYPDGATKESRRKIIAEGLADEITVVPPSRLLALLGQCLKWQQHQGILAPDNAYDLFRGTVPEQKAEDDAVASQVYSTIKFPGKKAYAETAVFSPNGQYLATGTMDGFIEIWNYITGKLRKDLKYQAEDSLMAMDNSVICLNFSGDSQLLVSGSNDGKIAVWKVQTGTCQRRLSPAHSQGVTSVCFNKDGSQVLSGSYDQTVKIHGLRSGKTLKEFRGHSSFVNSVLFSTDNTRVLSASSDGTVKVSQILLPLVWDAKTTSCLHTITPQSGADISKGPSSSASSASSSAAAVATSALANQTVQAIVPLSKNIDQVLVCTKSNTLYIMTMRGQIVKTFTHQKKTGSDFVSATVSPQCELVYGIGEDSVLYCFQITTGKLISETKICDYEAVGLTGHPRTNVVVSHDDHGHVYFLKA</sequence>
<reference evidence="10 11" key="1">
    <citation type="submission" date="2020-12" db="EMBL/GenBank/DDBJ databases">
        <title>Metabolic potential, ecology and presence of endohyphal bacteria is reflected in genomic diversity of Mucoromycotina.</title>
        <authorList>
            <person name="Muszewska A."/>
            <person name="Okrasinska A."/>
            <person name="Steczkiewicz K."/>
            <person name="Drgas O."/>
            <person name="Orlowska M."/>
            <person name="Perlinska-Lenart U."/>
            <person name="Aleksandrzak-Piekarczyk T."/>
            <person name="Szatraj K."/>
            <person name="Zielenkiewicz U."/>
            <person name="Pilsyk S."/>
            <person name="Malc E."/>
            <person name="Mieczkowski P."/>
            <person name="Kruszewska J.S."/>
            <person name="Biernat P."/>
            <person name="Pawlowska J."/>
        </authorList>
    </citation>
    <scope>NUCLEOTIDE SEQUENCE [LARGE SCALE GENOMIC DNA]</scope>
    <source>
        <strain evidence="10 11">CBS 142.35</strain>
    </source>
</reference>
<name>A0A8H7RYM9_9FUNG</name>
<dbReference type="EMBL" id="JAEPRB010000197">
    <property type="protein sequence ID" value="KAG2219060.1"/>
    <property type="molecule type" value="Genomic_DNA"/>
</dbReference>
<evidence type="ECO:0000256" key="7">
    <source>
        <dbReference type="ARBA" id="ARBA00025801"/>
    </source>
</evidence>
<protein>
    <recommendedName>
        <fullName evidence="9">CTLH domain-containing protein</fullName>
    </recommendedName>
</protein>
<keyword evidence="6" id="KW-0539">Nucleus</keyword>